<name>A0A8H4ISR9_9PEZI</name>
<dbReference type="GO" id="GO:0051382">
    <property type="term" value="P:kinetochore assembly"/>
    <property type="evidence" value="ECO:0007669"/>
    <property type="project" value="InterPro"/>
</dbReference>
<evidence type="ECO:0000256" key="3">
    <source>
        <dbReference type="ARBA" id="ARBA00022763"/>
    </source>
</evidence>
<comment type="caution">
    <text evidence="9">The sequence shown here is derived from an EMBL/GenBank/DDBJ whole genome shotgun (WGS) entry which is preliminary data.</text>
</comment>
<dbReference type="GO" id="GO:0003677">
    <property type="term" value="F:DNA binding"/>
    <property type="evidence" value="ECO:0007669"/>
    <property type="project" value="UniProtKB-KW"/>
</dbReference>
<evidence type="ECO:0000313" key="8">
    <source>
        <dbReference type="EMBL" id="KAF4301164.1"/>
    </source>
</evidence>
<evidence type="ECO:0000313" key="9">
    <source>
        <dbReference type="EMBL" id="KAF4305689.1"/>
    </source>
</evidence>
<dbReference type="CDD" id="cd22921">
    <property type="entry name" value="HFD_CENP-X"/>
    <property type="match status" value="1"/>
</dbReference>
<evidence type="ECO:0000256" key="5">
    <source>
        <dbReference type="ARBA" id="ARBA00023204"/>
    </source>
</evidence>
<dbReference type="GO" id="GO:0031297">
    <property type="term" value="P:replication fork processing"/>
    <property type="evidence" value="ECO:0007669"/>
    <property type="project" value="TreeGrafter"/>
</dbReference>
<dbReference type="EMBL" id="WWBZ02000040">
    <property type="protein sequence ID" value="KAF4305689.1"/>
    <property type="molecule type" value="Genomic_DNA"/>
</dbReference>
<dbReference type="AlphaFoldDB" id="A0A8H4ISR9"/>
<sequence length="205" mass="21985">MPPVRTTSKNTAFKPPRRISGNSNTSDPGAASSKATAPRPAATAAASKPSAVSSSSRAAAFRPAAAAVTISDSDIDDIDDEDDLDDDDDEEEEDVNDSVHRRRSTNAQDASTAVPAPSQDAEDQPPIPPKLLNRLLHEGFEDEDMRIGKEAMAVAGKYVETFVREALARAMYEREEADREEGGGGDGFLQVEDLEKLAPQLLLDF</sequence>
<gene>
    <name evidence="9" type="ORF">GTA08_BOTSDO07328</name>
    <name evidence="8" type="ORF">GTA08_BOTSDO11521</name>
</gene>
<keyword evidence="3" id="KW-0227">DNA damage</keyword>
<evidence type="ECO:0000256" key="7">
    <source>
        <dbReference type="SAM" id="MobiDB-lite"/>
    </source>
</evidence>
<keyword evidence="5" id="KW-0234">DNA repair</keyword>
<dbReference type="Gene3D" id="1.10.20.10">
    <property type="entry name" value="Histone, subunit A"/>
    <property type="match status" value="1"/>
</dbReference>
<reference evidence="9 10" key="1">
    <citation type="submission" date="2020-04" db="EMBL/GenBank/DDBJ databases">
        <title>Genome Assembly and Annotation of Botryosphaeria dothidea sdau 11-99, a Latent Pathogen of Apple Fruit Ring Rot in China.</title>
        <authorList>
            <person name="Yu C."/>
            <person name="Diao Y."/>
            <person name="Lu Q."/>
            <person name="Zhao J."/>
            <person name="Cui S."/>
            <person name="Peng C."/>
            <person name="He B."/>
            <person name="Liu H."/>
        </authorList>
    </citation>
    <scope>NUCLEOTIDE SEQUENCE [LARGE SCALE GENOMIC DNA]</scope>
    <source>
        <strain evidence="9">Sdau11-99</strain>
        <strain evidence="10">sdau11-99</strain>
    </source>
</reference>
<feature type="region of interest" description="Disordered" evidence="7">
    <location>
        <begin position="1"/>
        <end position="131"/>
    </location>
</feature>
<evidence type="ECO:0000256" key="6">
    <source>
        <dbReference type="ARBA" id="ARBA00023242"/>
    </source>
</evidence>
<accession>A0A8H4ISR9</accession>
<feature type="compositionally biased region" description="Acidic residues" evidence="7">
    <location>
        <begin position="73"/>
        <end position="96"/>
    </location>
</feature>
<feature type="compositionally biased region" description="Low complexity" evidence="7">
    <location>
        <begin position="30"/>
        <end position="72"/>
    </location>
</feature>
<dbReference type="GO" id="GO:0006281">
    <property type="term" value="P:DNA repair"/>
    <property type="evidence" value="ECO:0007669"/>
    <property type="project" value="UniProtKB-KW"/>
</dbReference>
<comment type="subcellular location">
    <subcellularLocation>
        <location evidence="1">Nucleus</location>
    </subcellularLocation>
</comment>
<dbReference type="GO" id="GO:0000712">
    <property type="term" value="P:resolution of meiotic recombination intermediates"/>
    <property type="evidence" value="ECO:0007669"/>
    <property type="project" value="TreeGrafter"/>
</dbReference>
<dbReference type="GO" id="GO:0046982">
    <property type="term" value="F:protein heterodimerization activity"/>
    <property type="evidence" value="ECO:0007669"/>
    <property type="project" value="InterPro"/>
</dbReference>
<evidence type="ECO:0000256" key="2">
    <source>
        <dbReference type="ARBA" id="ARBA00009359"/>
    </source>
</evidence>
<keyword evidence="10" id="KW-1185">Reference proteome</keyword>
<keyword evidence="4" id="KW-0238">DNA-binding</keyword>
<proteinExistence type="inferred from homology"/>
<evidence type="ECO:0000313" key="10">
    <source>
        <dbReference type="Proteomes" id="UP000572817"/>
    </source>
</evidence>
<evidence type="ECO:0000256" key="1">
    <source>
        <dbReference type="ARBA" id="ARBA00004123"/>
    </source>
</evidence>
<dbReference type="OrthoDB" id="2500381at2759"/>
<dbReference type="PANTHER" id="PTHR28680:SF1">
    <property type="entry name" value="CENTROMERE PROTEIN X"/>
    <property type="match status" value="1"/>
</dbReference>
<comment type="similarity">
    <text evidence="2">Belongs to the CENP-X/MHF2 family.</text>
</comment>
<dbReference type="PANTHER" id="PTHR28680">
    <property type="entry name" value="CENTROMERE PROTEIN X"/>
    <property type="match status" value="1"/>
</dbReference>
<dbReference type="InterPro" id="IPR018552">
    <property type="entry name" value="CENP-X"/>
</dbReference>
<dbReference type="Pfam" id="PF09415">
    <property type="entry name" value="CENP-X"/>
    <property type="match status" value="1"/>
</dbReference>
<dbReference type="GO" id="GO:0071821">
    <property type="term" value="C:FANCM-MHF complex"/>
    <property type="evidence" value="ECO:0007669"/>
    <property type="project" value="TreeGrafter"/>
</dbReference>
<protein>
    <submittedName>
        <fullName evidence="9">CENP-S complex centromere protein X</fullName>
    </submittedName>
</protein>
<dbReference type="InterPro" id="IPR009072">
    <property type="entry name" value="Histone-fold"/>
</dbReference>
<organism evidence="9 10">
    <name type="scientific">Botryosphaeria dothidea</name>
    <dbReference type="NCBI Taxonomy" id="55169"/>
    <lineage>
        <taxon>Eukaryota</taxon>
        <taxon>Fungi</taxon>
        <taxon>Dikarya</taxon>
        <taxon>Ascomycota</taxon>
        <taxon>Pezizomycotina</taxon>
        <taxon>Dothideomycetes</taxon>
        <taxon>Dothideomycetes incertae sedis</taxon>
        <taxon>Botryosphaeriales</taxon>
        <taxon>Botryosphaeriaceae</taxon>
        <taxon>Botryosphaeria</taxon>
    </lineage>
</organism>
<keyword evidence="6" id="KW-0539">Nucleus</keyword>
<feature type="compositionally biased region" description="Polar residues" evidence="7">
    <location>
        <begin position="1"/>
        <end position="11"/>
    </location>
</feature>
<dbReference type="Proteomes" id="UP000572817">
    <property type="component" value="Unassembled WGS sequence"/>
</dbReference>
<dbReference type="EMBL" id="WWBZ02000082">
    <property type="protein sequence ID" value="KAF4301164.1"/>
    <property type="molecule type" value="Genomic_DNA"/>
</dbReference>
<evidence type="ECO:0000256" key="4">
    <source>
        <dbReference type="ARBA" id="ARBA00023125"/>
    </source>
</evidence>